<dbReference type="EMBL" id="LACB01000173">
    <property type="protein sequence ID" value="KAJ9487158.1"/>
    <property type="molecule type" value="Genomic_DNA"/>
</dbReference>
<accession>A0AAI9TI66</accession>
<dbReference type="Proteomes" id="UP001227192">
    <property type="component" value="Unassembled WGS sequence"/>
</dbReference>
<evidence type="ECO:0000313" key="2">
    <source>
        <dbReference type="Proteomes" id="UP001227192"/>
    </source>
</evidence>
<reference evidence="1" key="1">
    <citation type="submission" date="2015-06" db="EMBL/GenBank/DDBJ databases">
        <authorList>
            <person name="Nguyen H."/>
        </authorList>
    </citation>
    <scope>NUCLEOTIDE SEQUENCE</scope>
    <source>
        <strain evidence="1">DAOM 180753</strain>
    </source>
</reference>
<sequence length="88" mass="9914">MVECVGCWGEKEEDRGKGDVPRIPGFSFPNPKAPGFSFFVQVSPRFPISVNFSQFQLQSDGMRSLMTWIYSITPSDHLLIISSIYLPV</sequence>
<keyword evidence="2" id="KW-1185">Reference proteome</keyword>
<dbReference type="AlphaFoldDB" id="A0AAI9TI66"/>
<reference evidence="1" key="2">
    <citation type="journal article" date="2016" name="Fungal Biol.">
        <title>Ochratoxin A production by Penicillium thymicola.</title>
        <authorList>
            <person name="Nguyen H.D.T."/>
            <person name="McMullin D.R."/>
            <person name="Ponomareva E."/>
            <person name="Riley R."/>
            <person name="Pomraning K.R."/>
            <person name="Baker S.E."/>
            <person name="Seifert K.A."/>
        </authorList>
    </citation>
    <scope>NUCLEOTIDE SEQUENCE</scope>
    <source>
        <strain evidence="1">DAOM 180753</strain>
    </source>
</reference>
<comment type="caution">
    <text evidence="1">The sequence shown here is derived from an EMBL/GenBank/DDBJ whole genome shotgun (WGS) entry which is preliminary data.</text>
</comment>
<gene>
    <name evidence="1" type="ORF">VN97_g6181</name>
</gene>
<organism evidence="1 2">
    <name type="scientific">Penicillium thymicola</name>
    <dbReference type="NCBI Taxonomy" id="293382"/>
    <lineage>
        <taxon>Eukaryota</taxon>
        <taxon>Fungi</taxon>
        <taxon>Dikarya</taxon>
        <taxon>Ascomycota</taxon>
        <taxon>Pezizomycotina</taxon>
        <taxon>Eurotiomycetes</taxon>
        <taxon>Eurotiomycetidae</taxon>
        <taxon>Eurotiales</taxon>
        <taxon>Aspergillaceae</taxon>
        <taxon>Penicillium</taxon>
    </lineage>
</organism>
<evidence type="ECO:0000313" key="1">
    <source>
        <dbReference type="EMBL" id="KAJ9487158.1"/>
    </source>
</evidence>
<protein>
    <submittedName>
        <fullName evidence="1">Uncharacterized protein</fullName>
    </submittedName>
</protein>
<proteinExistence type="predicted"/>
<name>A0AAI9TI66_PENTH</name>